<sequence length="65" mass="7246">SYVNCNQTGLKCSLTIARPFLSLLSTQMTVGWGMVWLMRLSELDGHTRTNMVCMDPQGANVILIQ</sequence>
<reference evidence="2" key="1">
    <citation type="submission" date="2017-05" db="UniProtKB">
        <authorList>
            <consortium name="EnsemblMetazoa"/>
        </authorList>
    </citation>
    <scope>IDENTIFICATION</scope>
</reference>
<feature type="transmembrane region" description="Helical" evidence="1">
    <location>
        <begin position="20"/>
        <end position="38"/>
    </location>
</feature>
<name>A0A1X7U054_AMPQE</name>
<keyword evidence="1" id="KW-0472">Membrane</keyword>
<proteinExistence type="predicted"/>
<evidence type="ECO:0000313" key="2">
    <source>
        <dbReference type="EnsemblMetazoa" id="Aqu2.1.21059_001"/>
    </source>
</evidence>
<dbReference type="InParanoid" id="A0A1X7U054"/>
<keyword evidence="1" id="KW-1133">Transmembrane helix</keyword>
<protein>
    <submittedName>
        <fullName evidence="2">Uncharacterized protein</fullName>
    </submittedName>
</protein>
<dbReference type="AlphaFoldDB" id="A0A1X7U054"/>
<organism evidence="2">
    <name type="scientific">Amphimedon queenslandica</name>
    <name type="common">Sponge</name>
    <dbReference type="NCBI Taxonomy" id="400682"/>
    <lineage>
        <taxon>Eukaryota</taxon>
        <taxon>Metazoa</taxon>
        <taxon>Porifera</taxon>
        <taxon>Demospongiae</taxon>
        <taxon>Heteroscleromorpha</taxon>
        <taxon>Haplosclerida</taxon>
        <taxon>Niphatidae</taxon>
        <taxon>Amphimedon</taxon>
    </lineage>
</organism>
<dbReference type="EnsemblMetazoa" id="Aqu2.1.21059_001">
    <property type="protein sequence ID" value="Aqu2.1.21059_001"/>
    <property type="gene ID" value="Aqu2.1.21059"/>
</dbReference>
<accession>A0A1X7U054</accession>
<keyword evidence="1" id="KW-0812">Transmembrane</keyword>
<evidence type="ECO:0000256" key="1">
    <source>
        <dbReference type="SAM" id="Phobius"/>
    </source>
</evidence>